<evidence type="ECO:0000259" key="2">
    <source>
        <dbReference type="Pfam" id="PF13449"/>
    </source>
</evidence>
<keyword evidence="4" id="KW-1185">Reference proteome</keyword>
<gene>
    <name evidence="3" type="ORF">MKI86_12160</name>
</gene>
<comment type="caution">
    <text evidence="3">The sequence shown here is derived from an EMBL/GenBank/DDBJ whole genome shotgun (WGS) entry which is preliminary data.</text>
</comment>
<keyword evidence="1" id="KW-0732">Signal</keyword>
<reference evidence="3 4" key="1">
    <citation type="submission" date="2022-02" db="EMBL/GenBank/DDBJ databases">
        <title>Shinella B3.7 sp. nov., isolated from Sediment (Zhairuo Island).</title>
        <authorList>
            <person name="Chen G."/>
        </authorList>
    </citation>
    <scope>NUCLEOTIDE SEQUENCE [LARGE SCALE GENOMIC DNA]</scope>
    <source>
        <strain evidence="3 4">B3.7</strain>
    </source>
</reference>
<name>A0ABT0CMS3_9HYPH</name>
<sequence length="343" mass="37904">MRAKLTPARQSLLQRLAGAALCAALFLPVARPAAADIIDVPVVNRAFSRFMLGSDQRIFGKLEFLGGISYTSSTNLLGSISAIRFREDRESFVAVLDTGHWLTGRIERDAEGRLSGITDVKTRSMFDRNGQDERVKNRMDAEGLALVDGEALVSFEVYHRIDAYPDPGFMEARPKRRIPFLIDPKELRFNRGMETLALSPAAGPLGAALVTVTERSLDPDGNVFAAVLSGPRAGIFFVKRNDPWDITDGAFLPNGDLILLERRFRLADGMGMRIRRIDGDTIRPGAVVDGEVLIDADLSQQIDNMEGLDVVVMAPDDIRIIVVSDDNHSILQRNLMLEFRLPN</sequence>
<feature type="domain" description="Phytase-like" evidence="2">
    <location>
        <begin position="77"/>
        <end position="328"/>
    </location>
</feature>
<feature type="chain" id="PRO_5045719962" evidence="1">
    <location>
        <begin position="36"/>
        <end position="343"/>
    </location>
</feature>
<dbReference type="Pfam" id="PF13449">
    <property type="entry name" value="Phytase-like"/>
    <property type="match status" value="1"/>
</dbReference>
<feature type="signal peptide" evidence="1">
    <location>
        <begin position="1"/>
        <end position="35"/>
    </location>
</feature>
<protein>
    <submittedName>
        <fullName evidence="3">Esterase-like activity of phytase family protein</fullName>
    </submittedName>
</protein>
<accession>A0ABT0CMS3</accession>
<proteinExistence type="predicted"/>
<evidence type="ECO:0000313" key="3">
    <source>
        <dbReference type="EMBL" id="MCJ8149894.1"/>
    </source>
</evidence>
<dbReference type="RefSeq" id="WP_241601154.1">
    <property type="nucleotide sequence ID" value="NZ_JAKVIN010000004.1"/>
</dbReference>
<evidence type="ECO:0000313" key="4">
    <source>
        <dbReference type="Proteomes" id="UP001201844"/>
    </source>
</evidence>
<organism evidence="3 4">
    <name type="scientific">Shinella sedimenti</name>
    <dbReference type="NCBI Taxonomy" id="2919913"/>
    <lineage>
        <taxon>Bacteria</taxon>
        <taxon>Pseudomonadati</taxon>
        <taxon>Pseudomonadota</taxon>
        <taxon>Alphaproteobacteria</taxon>
        <taxon>Hyphomicrobiales</taxon>
        <taxon>Rhizobiaceae</taxon>
        <taxon>Shinella</taxon>
    </lineage>
</organism>
<dbReference type="PIRSF" id="PIRSF031900">
    <property type="entry name" value="UCP031900"/>
    <property type="match status" value="1"/>
</dbReference>
<dbReference type="EMBL" id="JAKVIN010000004">
    <property type="protein sequence ID" value="MCJ8149894.1"/>
    <property type="molecule type" value="Genomic_DNA"/>
</dbReference>
<dbReference type="InterPro" id="IPR014567">
    <property type="entry name" value="UCP031900"/>
</dbReference>
<evidence type="ECO:0000256" key="1">
    <source>
        <dbReference type="SAM" id="SignalP"/>
    </source>
</evidence>
<dbReference type="Proteomes" id="UP001201844">
    <property type="component" value="Unassembled WGS sequence"/>
</dbReference>
<dbReference type="InterPro" id="IPR027372">
    <property type="entry name" value="Phytase-like_dom"/>
</dbReference>